<dbReference type="RefSeq" id="WP_142541035.1">
    <property type="nucleotide sequence ID" value="NZ_BMIE01000013.1"/>
</dbReference>
<keyword evidence="3" id="KW-1185">Reference proteome</keyword>
<evidence type="ECO:0000256" key="1">
    <source>
        <dbReference type="SAM" id="Phobius"/>
    </source>
</evidence>
<dbReference type="Proteomes" id="UP000317316">
    <property type="component" value="Unassembled WGS sequence"/>
</dbReference>
<dbReference type="OrthoDB" id="2942886at2"/>
<dbReference type="AlphaFoldDB" id="A0A544SRH0"/>
<gene>
    <name evidence="2" type="ORF">FG382_22255</name>
</gene>
<proteinExistence type="predicted"/>
<sequence>MIKIGDGIVWMIIFLTIVIGDGLALYLYKKKKFPIWISAIVLAFLSLGVVFSFVSLGIHYGNKSYNGNSAGDEWQGIAFAGGFIAIVLALNAIVLFVIGVILNIYTFIKKKQKA</sequence>
<feature type="transmembrane region" description="Helical" evidence="1">
    <location>
        <begin position="7"/>
        <end position="28"/>
    </location>
</feature>
<organism evidence="2 3">
    <name type="scientific">Psychrobacillus lasiicapitis</name>
    <dbReference type="NCBI Taxonomy" id="1636719"/>
    <lineage>
        <taxon>Bacteria</taxon>
        <taxon>Bacillati</taxon>
        <taxon>Bacillota</taxon>
        <taxon>Bacilli</taxon>
        <taxon>Bacillales</taxon>
        <taxon>Bacillaceae</taxon>
        <taxon>Psychrobacillus</taxon>
    </lineage>
</organism>
<feature type="transmembrane region" description="Helical" evidence="1">
    <location>
        <begin position="78"/>
        <end position="108"/>
    </location>
</feature>
<keyword evidence="1" id="KW-0812">Transmembrane</keyword>
<evidence type="ECO:0000313" key="3">
    <source>
        <dbReference type="Proteomes" id="UP000317316"/>
    </source>
</evidence>
<dbReference type="EMBL" id="VDGH01000021">
    <property type="protein sequence ID" value="TQR07773.1"/>
    <property type="molecule type" value="Genomic_DNA"/>
</dbReference>
<comment type="caution">
    <text evidence="2">The sequence shown here is derived from an EMBL/GenBank/DDBJ whole genome shotgun (WGS) entry which is preliminary data.</text>
</comment>
<feature type="transmembrane region" description="Helical" evidence="1">
    <location>
        <begin position="35"/>
        <end position="58"/>
    </location>
</feature>
<keyword evidence="1" id="KW-1133">Transmembrane helix</keyword>
<evidence type="ECO:0000313" key="2">
    <source>
        <dbReference type="EMBL" id="TQR07773.1"/>
    </source>
</evidence>
<keyword evidence="1" id="KW-0472">Membrane</keyword>
<protein>
    <submittedName>
        <fullName evidence="2">Uncharacterized protein</fullName>
    </submittedName>
</protein>
<reference evidence="2 3" key="1">
    <citation type="submission" date="2019-05" db="EMBL/GenBank/DDBJ databases">
        <title>Psychrobacillus vulpis sp. nov., a new species isolated from feces of a red fox that inhabits in The Tablas de Daimiel Natural Park, Albacete, Spain.</title>
        <authorList>
            <person name="Rodriguez M."/>
            <person name="Reina J.C."/>
            <person name="Bejar V."/>
            <person name="Llamas I."/>
        </authorList>
    </citation>
    <scope>NUCLEOTIDE SEQUENCE [LARGE SCALE GENOMIC DNA]</scope>
    <source>
        <strain evidence="2 3">NEAU-3TGS17</strain>
    </source>
</reference>
<name>A0A544SRH0_9BACI</name>
<accession>A0A544SRH0</accession>